<organism evidence="2 3">
    <name type="scientific">Nonomuraea guangzhouensis</name>
    <dbReference type="NCBI Taxonomy" id="1291555"/>
    <lineage>
        <taxon>Bacteria</taxon>
        <taxon>Bacillati</taxon>
        <taxon>Actinomycetota</taxon>
        <taxon>Actinomycetes</taxon>
        <taxon>Streptosporangiales</taxon>
        <taxon>Streptosporangiaceae</taxon>
        <taxon>Nonomuraea</taxon>
    </lineage>
</organism>
<keyword evidence="3" id="KW-1185">Reference proteome</keyword>
<protein>
    <submittedName>
        <fullName evidence="2">Uncharacterized protein</fullName>
    </submittedName>
</protein>
<dbReference type="RefSeq" id="WP_219533485.1">
    <property type="nucleotide sequence ID" value="NZ_JAHKRM010000018.1"/>
</dbReference>
<dbReference type="Proteomes" id="UP001597097">
    <property type="component" value="Unassembled WGS sequence"/>
</dbReference>
<evidence type="ECO:0000313" key="3">
    <source>
        <dbReference type="Proteomes" id="UP001597097"/>
    </source>
</evidence>
<comment type="caution">
    <text evidence="2">The sequence shown here is derived from an EMBL/GenBank/DDBJ whole genome shotgun (WGS) entry which is preliminary data.</text>
</comment>
<feature type="region of interest" description="Disordered" evidence="1">
    <location>
        <begin position="32"/>
        <end position="60"/>
    </location>
</feature>
<accession>A0ABW4GB01</accession>
<gene>
    <name evidence="2" type="ORF">ACFSJ0_22450</name>
</gene>
<reference evidence="3" key="1">
    <citation type="journal article" date="2019" name="Int. J. Syst. Evol. Microbiol.">
        <title>The Global Catalogue of Microorganisms (GCM) 10K type strain sequencing project: providing services to taxonomists for standard genome sequencing and annotation.</title>
        <authorList>
            <consortium name="The Broad Institute Genomics Platform"/>
            <consortium name="The Broad Institute Genome Sequencing Center for Infectious Disease"/>
            <person name="Wu L."/>
            <person name="Ma J."/>
        </authorList>
    </citation>
    <scope>NUCLEOTIDE SEQUENCE [LARGE SCALE GENOMIC DNA]</scope>
    <source>
        <strain evidence="3">CGMCC 1.15399</strain>
    </source>
</reference>
<proteinExistence type="predicted"/>
<name>A0ABW4GB01_9ACTN</name>
<evidence type="ECO:0000313" key="2">
    <source>
        <dbReference type="EMBL" id="MFD1539830.1"/>
    </source>
</evidence>
<sequence>MHAARIDHNVIDNPLGDPMNDLAHRTVTRAASFTPPATGAEELLDPPQLGDQLQGGGLNM</sequence>
<evidence type="ECO:0000256" key="1">
    <source>
        <dbReference type="SAM" id="MobiDB-lite"/>
    </source>
</evidence>
<dbReference type="EMBL" id="JBHUCM010000018">
    <property type="protein sequence ID" value="MFD1539830.1"/>
    <property type="molecule type" value="Genomic_DNA"/>
</dbReference>